<dbReference type="GO" id="GO:0005615">
    <property type="term" value="C:extracellular space"/>
    <property type="evidence" value="ECO:0007669"/>
    <property type="project" value="TreeGrafter"/>
</dbReference>
<comment type="similarity">
    <text evidence="2">Belongs to the PBP/GOBP family.</text>
</comment>
<evidence type="ECO:0000256" key="4">
    <source>
        <dbReference type="ARBA" id="ARBA00022729"/>
    </source>
</evidence>
<evidence type="ECO:0000256" key="1">
    <source>
        <dbReference type="ARBA" id="ARBA00004613"/>
    </source>
</evidence>
<dbReference type="PANTHER" id="PTHR11857">
    <property type="entry name" value="ODORANT BINDING PROTEIN-RELATED"/>
    <property type="match status" value="1"/>
</dbReference>
<dbReference type="SMART" id="SM00708">
    <property type="entry name" value="PhBP"/>
    <property type="match status" value="1"/>
</dbReference>
<dbReference type="EMBL" id="GACR01000071">
    <property type="protein sequence ID" value="JAA74390.1"/>
    <property type="molecule type" value="mRNA"/>
</dbReference>
<evidence type="ECO:0000256" key="3">
    <source>
        <dbReference type="ARBA" id="ARBA00022525"/>
    </source>
</evidence>
<evidence type="ECO:0000256" key="5">
    <source>
        <dbReference type="ARBA" id="ARBA00023180"/>
    </source>
</evidence>
<dbReference type="InterPro" id="IPR006170">
    <property type="entry name" value="PBP/GOBP"/>
</dbReference>
<dbReference type="SMR" id="M3VHC0"/>
<evidence type="ECO:0000313" key="8">
    <source>
        <dbReference type="EMBL" id="JAA74390.1"/>
    </source>
</evidence>
<evidence type="ECO:0000256" key="7">
    <source>
        <dbReference type="SAM" id="SignalP"/>
    </source>
</evidence>
<keyword evidence="5" id="KW-0325">Glycoprotein</keyword>
<feature type="signal peptide" evidence="7">
    <location>
        <begin position="1"/>
        <end position="18"/>
    </location>
</feature>
<dbReference type="AlphaFoldDB" id="M3VHC0"/>
<dbReference type="CDD" id="cd23992">
    <property type="entry name" value="PBP_GOBP"/>
    <property type="match status" value="1"/>
</dbReference>
<feature type="chain" id="PRO_5004041005" evidence="7">
    <location>
        <begin position="19"/>
        <end position="133"/>
    </location>
</feature>
<dbReference type="GO" id="GO:0007608">
    <property type="term" value="P:sensory perception of smell"/>
    <property type="evidence" value="ECO:0007669"/>
    <property type="project" value="TreeGrafter"/>
</dbReference>
<keyword evidence="4 7" id="KW-0732">Signal</keyword>
<evidence type="ECO:0000256" key="6">
    <source>
        <dbReference type="ARBA" id="ARBA00056866"/>
    </source>
</evidence>
<name>M3VHC0_IPSTY</name>
<reference evidence="8" key="1">
    <citation type="journal article" date="2013" name="BMC Genomics">
        <title>Antennal transcriptome analysis of the chemosensory gene families in the tree killing bark beetles, Ips typographus and Dendroctonus ponderosae (Coleoptera: Curculionidae: Scolytinae).</title>
        <authorList>
            <person name="Andersson M.N."/>
            <person name="Grosse-Wilde E."/>
            <person name="Keeling C.I."/>
            <person name="Bengtsson J.M."/>
            <person name="Yuen M.M."/>
            <person name="Li M."/>
            <person name="Hillbur Y."/>
            <person name="Bohlmann J."/>
            <person name="Hansson B.S."/>
            <person name="Schlyter F."/>
        </authorList>
    </citation>
    <scope>NUCLEOTIDE SEQUENCE</scope>
</reference>
<dbReference type="Gene3D" id="1.10.238.20">
    <property type="entry name" value="Pheromone/general odorant binding protein domain"/>
    <property type="match status" value="1"/>
</dbReference>
<gene>
    <name evidence="8" type="primary">ItypOBP7</name>
</gene>
<proteinExistence type="evidence at transcript level"/>
<dbReference type="SUPFAM" id="SSF47565">
    <property type="entry name" value="Insect pheromone/odorant-binding proteins"/>
    <property type="match status" value="1"/>
</dbReference>
<comment type="function">
    <text evidence="6">May be a carrier protein for lipids.</text>
</comment>
<protein>
    <submittedName>
        <fullName evidence="8">Odorant binding protein 7</fullName>
    </submittedName>
</protein>
<dbReference type="Pfam" id="PF01395">
    <property type="entry name" value="PBP_GOBP"/>
    <property type="match status" value="1"/>
</dbReference>
<sequence>MKVLFAFVCLVVLIQVNSQTDKQKELLAQHYKECLAKSKVNEATLQKARIGQFADDDKLKEHILCVAQKIGFQNSAGQFQNQVIETKLREALKGDAAKTKKLISDCAITNPDPKLQAFNAFKCVYQKASINLL</sequence>
<comment type="subcellular location">
    <subcellularLocation>
        <location evidence="1">Secreted</location>
    </subcellularLocation>
</comment>
<dbReference type="GO" id="GO:0005549">
    <property type="term" value="F:odorant binding"/>
    <property type="evidence" value="ECO:0007669"/>
    <property type="project" value="InterPro"/>
</dbReference>
<keyword evidence="3" id="KW-0964">Secreted</keyword>
<dbReference type="InterPro" id="IPR036728">
    <property type="entry name" value="PBP_GOBP_sf"/>
</dbReference>
<dbReference type="PANTHER" id="PTHR11857:SF43">
    <property type="entry name" value="GEO07291P1-RELATED"/>
    <property type="match status" value="1"/>
</dbReference>
<evidence type="ECO:0000256" key="2">
    <source>
        <dbReference type="ARBA" id="ARBA00008098"/>
    </source>
</evidence>
<accession>M3VHC0</accession>
<dbReference type="FunFam" id="1.10.238.20:FF:000001">
    <property type="entry name" value="General odorant-binding protein lush"/>
    <property type="match status" value="1"/>
</dbReference>
<organism evidence="8">
    <name type="scientific">Ips typographus</name>
    <name type="common">European spruce bark beetle</name>
    <dbReference type="NCBI Taxonomy" id="55986"/>
    <lineage>
        <taxon>Eukaryota</taxon>
        <taxon>Metazoa</taxon>
        <taxon>Ecdysozoa</taxon>
        <taxon>Arthropoda</taxon>
        <taxon>Hexapoda</taxon>
        <taxon>Insecta</taxon>
        <taxon>Pterygota</taxon>
        <taxon>Neoptera</taxon>
        <taxon>Endopterygota</taxon>
        <taxon>Coleoptera</taxon>
        <taxon>Polyphaga</taxon>
        <taxon>Cucujiformia</taxon>
        <taxon>Curculionidae</taxon>
        <taxon>Scolytinae</taxon>
        <taxon>Ips</taxon>
    </lineage>
</organism>